<dbReference type="Proteomes" id="UP001500403">
    <property type="component" value="Unassembled WGS sequence"/>
</dbReference>
<feature type="domain" description="MbtH-like" evidence="1">
    <location>
        <begin position="2"/>
        <end position="48"/>
    </location>
</feature>
<name>A0ABN3X8X7_9ACTN</name>
<dbReference type="PANTHER" id="PTHR38444:SF1">
    <property type="entry name" value="ENTEROBACTIN BIOSYNTHESIS PROTEIN YBDZ"/>
    <property type="match status" value="1"/>
</dbReference>
<dbReference type="Gene3D" id="3.90.820.10">
    <property type="entry name" value="Structural Genomics, Unknown Function 30-nov-00 1gh9 Mol_id"/>
    <property type="match status" value="1"/>
</dbReference>
<keyword evidence="3" id="KW-1185">Reference proteome</keyword>
<dbReference type="Pfam" id="PF03621">
    <property type="entry name" value="MbtH"/>
    <property type="match status" value="1"/>
</dbReference>
<proteinExistence type="predicted"/>
<dbReference type="RefSeq" id="WP_344495427.1">
    <property type="nucleotide sequence ID" value="NZ_BAAAUD010000034.1"/>
</dbReference>
<dbReference type="EMBL" id="BAAAUD010000034">
    <property type="protein sequence ID" value="GAA2943578.1"/>
    <property type="molecule type" value="Genomic_DNA"/>
</dbReference>
<dbReference type="InterPro" id="IPR038020">
    <property type="entry name" value="MbtH-like_sf"/>
</dbReference>
<reference evidence="2 3" key="1">
    <citation type="journal article" date="2019" name="Int. J. Syst. Evol. Microbiol.">
        <title>The Global Catalogue of Microorganisms (GCM) 10K type strain sequencing project: providing services to taxonomists for standard genome sequencing and annotation.</title>
        <authorList>
            <consortium name="The Broad Institute Genomics Platform"/>
            <consortium name="The Broad Institute Genome Sequencing Center for Infectious Disease"/>
            <person name="Wu L."/>
            <person name="Ma J."/>
        </authorList>
    </citation>
    <scope>NUCLEOTIDE SEQUENCE [LARGE SCALE GENOMIC DNA]</scope>
    <source>
        <strain evidence="2 3">JCM 9088</strain>
    </source>
</reference>
<evidence type="ECO:0000313" key="3">
    <source>
        <dbReference type="Proteomes" id="UP001500403"/>
    </source>
</evidence>
<dbReference type="InterPro" id="IPR037407">
    <property type="entry name" value="MLP_fam"/>
</dbReference>
<sequence>MMHQDLFHVVVNHEDQYSVWPTYHDVPQGWRTVGEPSPREDCLRRIEELWTDMTPKSLREAAPAG</sequence>
<comment type="caution">
    <text evidence="2">The sequence shown here is derived from an EMBL/GenBank/DDBJ whole genome shotgun (WGS) entry which is preliminary data.</text>
</comment>
<organism evidence="2 3">
    <name type="scientific">Streptomyces enissocaesilis</name>
    <dbReference type="NCBI Taxonomy" id="332589"/>
    <lineage>
        <taxon>Bacteria</taxon>
        <taxon>Bacillati</taxon>
        <taxon>Actinomycetota</taxon>
        <taxon>Actinomycetes</taxon>
        <taxon>Kitasatosporales</taxon>
        <taxon>Streptomycetaceae</taxon>
        <taxon>Streptomyces</taxon>
        <taxon>Streptomyces rochei group</taxon>
    </lineage>
</organism>
<gene>
    <name evidence="2" type="ORF">GCM10010446_31040</name>
</gene>
<evidence type="ECO:0000259" key="1">
    <source>
        <dbReference type="SMART" id="SM00923"/>
    </source>
</evidence>
<dbReference type="SUPFAM" id="SSF160582">
    <property type="entry name" value="MbtH-like"/>
    <property type="match status" value="1"/>
</dbReference>
<dbReference type="SMART" id="SM00923">
    <property type="entry name" value="MbtH"/>
    <property type="match status" value="1"/>
</dbReference>
<dbReference type="PANTHER" id="PTHR38444">
    <property type="entry name" value="ENTEROBACTIN BIOSYNTHESIS PROTEIN YBDZ"/>
    <property type="match status" value="1"/>
</dbReference>
<evidence type="ECO:0000313" key="2">
    <source>
        <dbReference type="EMBL" id="GAA2943578.1"/>
    </source>
</evidence>
<dbReference type="InterPro" id="IPR005153">
    <property type="entry name" value="MbtH-like_dom"/>
</dbReference>
<accession>A0ABN3X8X7</accession>
<protein>
    <submittedName>
        <fullName evidence="2">MbtH family protein</fullName>
    </submittedName>
</protein>